<organism evidence="4 5">
    <name type="scientific">Devosia riboflavina</name>
    <dbReference type="NCBI Taxonomy" id="46914"/>
    <lineage>
        <taxon>Bacteria</taxon>
        <taxon>Pseudomonadati</taxon>
        <taxon>Pseudomonadota</taxon>
        <taxon>Alphaproteobacteria</taxon>
        <taxon>Hyphomicrobiales</taxon>
        <taxon>Devosiaceae</taxon>
        <taxon>Devosia</taxon>
    </lineage>
</organism>
<evidence type="ECO:0000313" key="5">
    <source>
        <dbReference type="Proteomes" id="UP000028981"/>
    </source>
</evidence>
<name>A0A087M293_9HYPH</name>
<dbReference type="RefSeq" id="WP_035082809.1">
    <property type="nucleotide sequence ID" value="NZ_JQGC01000009.1"/>
</dbReference>
<evidence type="ECO:0000256" key="1">
    <source>
        <dbReference type="ARBA" id="ARBA00022741"/>
    </source>
</evidence>
<dbReference type="InterPro" id="IPR050625">
    <property type="entry name" value="ParA/MinD_ATPase"/>
</dbReference>
<dbReference type="STRING" id="46914.JP75_11640"/>
<evidence type="ECO:0000256" key="2">
    <source>
        <dbReference type="ARBA" id="ARBA00022840"/>
    </source>
</evidence>
<dbReference type="Pfam" id="PF13614">
    <property type="entry name" value="AAA_31"/>
    <property type="match status" value="1"/>
</dbReference>
<dbReference type="GO" id="GO:0005524">
    <property type="term" value="F:ATP binding"/>
    <property type="evidence" value="ECO:0007669"/>
    <property type="project" value="UniProtKB-KW"/>
</dbReference>
<keyword evidence="1" id="KW-0547">Nucleotide-binding</keyword>
<proteinExistence type="predicted"/>
<dbReference type="InterPro" id="IPR025669">
    <property type="entry name" value="AAA_dom"/>
</dbReference>
<dbReference type="AlphaFoldDB" id="A0A087M293"/>
<gene>
    <name evidence="4" type="ORF">JP75_11640</name>
</gene>
<dbReference type="Gene3D" id="3.40.50.2300">
    <property type="match status" value="1"/>
</dbReference>
<keyword evidence="5" id="KW-1185">Reference proteome</keyword>
<protein>
    <submittedName>
        <fullName evidence="4">CtpF protein</fullName>
    </submittedName>
</protein>
<keyword evidence="2" id="KW-0067">ATP-binding</keyword>
<dbReference type="GO" id="GO:0009898">
    <property type="term" value="C:cytoplasmic side of plasma membrane"/>
    <property type="evidence" value="ECO:0007669"/>
    <property type="project" value="TreeGrafter"/>
</dbReference>
<dbReference type="OrthoDB" id="9783172at2"/>
<dbReference type="Proteomes" id="UP000028981">
    <property type="component" value="Unassembled WGS sequence"/>
</dbReference>
<dbReference type="GO" id="GO:0016887">
    <property type="term" value="F:ATP hydrolysis activity"/>
    <property type="evidence" value="ECO:0007669"/>
    <property type="project" value="TreeGrafter"/>
</dbReference>
<evidence type="ECO:0000259" key="3">
    <source>
        <dbReference type="Pfam" id="PF13614"/>
    </source>
</evidence>
<feature type="domain" description="AAA" evidence="3">
    <location>
        <begin position="161"/>
        <end position="326"/>
    </location>
</feature>
<dbReference type="Gene3D" id="3.40.50.300">
    <property type="entry name" value="P-loop containing nucleotide triphosphate hydrolases"/>
    <property type="match status" value="1"/>
</dbReference>
<accession>A0A087M293</accession>
<dbReference type="InterPro" id="IPR011006">
    <property type="entry name" value="CheY-like_superfamily"/>
</dbReference>
<dbReference type="GO" id="GO:0005829">
    <property type="term" value="C:cytosol"/>
    <property type="evidence" value="ECO:0007669"/>
    <property type="project" value="TreeGrafter"/>
</dbReference>
<dbReference type="InterPro" id="IPR027417">
    <property type="entry name" value="P-loop_NTPase"/>
</dbReference>
<dbReference type="SUPFAM" id="SSF52540">
    <property type="entry name" value="P-loop containing nucleoside triphosphate hydrolases"/>
    <property type="match status" value="1"/>
</dbReference>
<dbReference type="EMBL" id="JQGC01000009">
    <property type="protein sequence ID" value="KFL30996.1"/>
    <property type="molecule type" value="Genomic_DNA"/>
</dbReference>
<comment type="caution">
    <text evidence="4">The sequence shown here is derived from an EMBL/GenBank/DDBJ whole genome shotgun (WGS) entry which is preliminary data.</text>
</comment>
<dbReference type="PANTHER" id="PTHR43384">
    <property type="entry name" value="SEPTUM SITE-DETERMINING PROTEIN MIND HOMOLOG, CHLOROPLASTIC-RELATED"/>
    <property type="match status" value="1"/>
</dbReference>
<reference evidence="4 5" key="1">
    <citation type="submission" date="2014-08" db="EMBL/GenBank/DDBJ databases">
        <authorList>
            <person name="Hassan Y.I."/>
            <person name="Lepp D."/>
            <person name="Zhou T."/>
        </authorList>
    </citation>
    <scope>NUCLEOTIDE SEQUENCE [LARGE SCALE GENOMIC DNA]</scope>
    <source>
        <strain evidence="4 5">IFO13584</strain>
    </source>
</reference>
<dbReference type="GO" id="GO:0051782">
    <property type="term" value="P:negative regulation of cell division"/>
    <property type="evidence" value="ECO:0007669"/>
    <property type="project" value="TreeGrafter"/>
</dbReference>
<dbReference type="PANTHER" id="PTHR43384:SF6">
    <property type="entry name" value="SEPTUM SITE-DETERMINING PROTEIN MIND HOMOLOG, CHLOROPLASTIC"/>
    <property type="match status" value="1"/>
</dbReference>
<sequence length="425" mass="45676">MKSFLTSDEPAKQEEPAAEIAPGARLVPRVTIQAFCEHSQTAQLVESAVHDRRMSKVALTTHNGGIDGAVETYKTNPTPNLIIVETSLPPEEIPGALERLAEVCDATTRVIVLGHVNDVLLYRELIRSGISEYIVLPSTAQIIVTAITELFAGEGAAPIGRTIGFVSAKGGAGGSTVAHNVAWSIATVLRQDCLIIDMDLAFGTAGLNFNQDPPHGVADALLANQKVDQTMLDRLMSKAANHINLLTAPAMLDRTWDFEEREFEQIVEICQKSVPVIILDIPHAWNAWVRHTLSTIDEVVIVAEPDLANLRNAKNLADTIKALRPTEKAPSLVINRQGVARRPEIGAAEFASSVECNLIGQIGFDAALFGTAANNGQMVAEVAANNKVNEVYRSIGMQVTGRQPSHGAGKPAGLMKLPSFLKKRA</sequence>
<dbReference type="SUPFAM" id="SSF52172">
    <property type="entry name" value="CheY-like"/>
    <property type="match status" value="1"/>
</dbReference>
<evidence type="ECO:0000313" key="4">
    <source>
        <dbReference type="EMBL" id="KFL30996.1"/>
    </source>
</evidence>